<evidence type="ECO:0000256" key="5">
    <source>
        <dbReference type="ARBA" id="ARBA00023315"/>
    </source>
</evidence>
<dbReference type="InterPro" id="IPR036736">
    <property type="entry name" value="ACP-like_sf"/>
</dbReference>
<name>A0A066YK04_9ACTN</name>
<dbReference type="InterPro" id="IPR014031">
    <property type="entry name" value="Ketoacyl_synth_C"/>
</dbReference>
<evidence type="ECO:0000256" key="3">
    <source>
        <dbReference type="ARBA" id="ARBA00022679"/>
    </source>
</evidence>
<keyword evidence="4" id="KW-0045">Antibiotic biosynthesis</keyword>
<dbReference type="OrthoDB" id="9778690at2"/>
<keyword evidence="3" id="KW-0808">Transferase</keyword>
<dbReference type="GO" id="GO:0004312">
    <property type="term" value="F:fatty acid synthase activity"/>
    <property type="evidence" value="ECO:0007669"/>
    <property type="project" value="TreeGrafter"/>
</dbReference>
<gene>
    <name evidence="8" type="ORF">KCH_67350</name>
</gene>
<dbReference type="Gene3D" id="3.30.70.3290">
    <property type="match status" value="1"/>
</dbReference>
<dbReference type="PANTHER" id="PTHR43775:SF37">
    <property type="entry name" value="SI:DKEY-61P9.11"/>
    <property type="match status" value="1"/>
</dbReference>
<dbReference type="GO" id="GO:0071770">
    <property type="term" value="P:DIM/DIP cell wall layer assembly"/>
    <property type="evidence" value="ECO:0007669"/>
    <property type="project" value="TreeGrafter"/>
</dbReference>
<dbReference type="GO" id="GO:0017000">
    <property type="term" value="P:antibiotic biosynthetic process"/>
    <property type="evidence" value="ECO:0007669"/>
    <property type="project" value="UniProtKB-KW"/>
</dbReference>
<dbReference type="SUPFAM" id="SSF55048">
    <property type="entry name" value="Probable ACP-binding domain of malonyl-CoA ACP transacylase"/>
    <property type="match status" value="1"/>
</dbReference>
<dbReference type="GO" id="GO:0005737">
    <property type="term" value="C:cytoplasm"/>
    <property type="evidence" value="ECO:0007669"/>
    <property type="project" value="TreeGrafter"/>
</dbReference>
<keyword evidence="5" id="KW-0012">Acyltransferase</keyword>
<dbReference type="Pfam" id="PF00550">
    <property type="entry name" value="PP-binding"/>
    <property type="match status" value="1"/>
</dbReference>
<dbReference type="eggNOG" id="COG3321">
    <property type="taxonomic scope" value="Bacteria"/>
</dbReference>
<keyword evidence="1" id="KW-0596">Phosphopantetheine</keyword>
<dbReference type="Pfam" id="PF02801">
    <property type="entry name" value="Ketoacyl-synt_C"/>
    <property type="match status" value="1"/>
</dbReference>
<dbReference type="GO" id="GO:0006633">
    <property type="term" value="P:fatty acid biosynthetic process"/>
    <property type="evidence" value="ECO:0007669"/>
    <property type="project" value="InterPro"/>
</dbReference>
<dbReference type="Gene3D" id="3.40.47.10">
    <property type="match status" value="1"/>
</dbReference>
<dbReference type="Pfam" id="PF00109">
    <property type="entry name" value="ketoacyl-synt"/>
    <property type="match status" value="1"/>
</dbReference>
<dbReference type="PANTHER" id="PTHR43775">
    <property type="entry name" value="FATTY ACID SYNTHASE"/>
    <property type="match status" value="1"/>
</dbReference>
<sequence length="1115" mass="116633">MTAPADRRVAVVGLALRLPGADTPDAFWRVIRDGEDRVRHFTDEELAAAGIPPEKYRAPDFVGASAVLDGDISQFDAAFFGMSGREAAFTDPQHRLFLEVAHHALENAGYPKERPGTRIGVYASTGYELYSLQTYLLNNVLTGALAEDWLSRLQVMIGNYPDFTATRASFRLDLTGPSFNIQTGCSSSLVAVQTAAQAVLAGETDLALVGAAAVHTPQVLGYQYVKGSILSKTGRVRAFDAAADGTVGGNGVVAVVLKRLDRALADRDTVHGVISGWGVSNDGAAKHTYTAPSAAGQQVAIRRALETAGISADEIGLLETHGTGTLKGDPIEFDGATAAFRVDTDRTGYCAIGSTKSNIGHLDVASGLVGLIKAMLAVRHGVIPPMANYRNPNPGIDLDASPFYIPREARPWPRDGRPRRAGVTSLGVGGTNVHVLLEEPPPTPAPADHAHPTPGVLLLSGRDPQALTANARALRTHLRRHPGTPMPDLVTTTALGRTHGRHRLAVRGESPAALADALDRWLTGPAPAAGGRGPAWSGLAPREGGKPVGFLFAGQGSPFRGMAAPFDRRFRAVADVLDACEAQYRREYGAPLLDAFRTGPEADGTETWPTATAQPALFALQAALTRMWEQAGVRPAIVAGHSAGEYAALAAAGALTVPDGLRLTAERGRLMQACPPGAMVAVAADRATADRLAGEIPGLEVAVANGERSHVLGGPVEAAEKLVALLAERGIPGDRLPVDRAFHTALTEPALDAFRTVLDGIAFRPLTVPFVSGLDGELRPVGWVPDTDYFLRHTREAVRFDAVLATLGAHADGEPVLLDLGPHHTLGGLAGRALPHATVVSATRRGAGIDPLWSAAAALHCAGAPVDWHHLLDGTPGGRIPLPGYRFQRRSHWTGPAQTISTFGEPTEDEDAVELSNTGTVTADDVRRHIVDVTVEHFGAAPGAVSDDTSFFDLGADSLQLIHLLRLIEQEHQVKVAMRELFEEAGTPRLLAELIVGRLPGAAAPAPVAAAPVVPAPVTAAPAAPAPVAPAPVAAAPAAPAPVAPAPVAAAPVVPAPVVSVPAAPVAAPAYATRQEVEELARQIQQLTQIQLQMMTQLSELVSRQLAALPAAGGR</sequence>
<dbReference type="Proteomes" id="UP000027178">
    <property type="component" value="Unassembled WGS sequence"/>
</dbReference>
<dbReference type="InterPro" id="IPR006162">
    <property type="entry name" value="Ppantetheine_attach_site"/>
</dbReference>
<accession>A0A066YK04</accession>
<dbReference type="SMART" id="SM00823">
    <property type="entry name" value="PKS_PP"/>
    <property type="match status" value="1"/>
</dbReference>
<dbReference type="Pfam" id="PF16197">
    <property type="entry name" value="KAsynt_C_assoc"/>
    <property type="match status" value="1"/>
</dbReference>
<dbReference type="InterPro" id="IPR016039">
    <property type="entry name" value="Thiolase-like"/>
</dbReference>
<dbReference type="PROSITE" id="PS00606">
    <property type="entry name" value="KS3_1"/>
    <property type="match status" value="1"/>
</dbReference>
<dbReference type="GO" id="GO:0031177">
    <property type="term" value="F:phosphopantetheine binding"/>
    <property type="evidence" value="ECO:0007669"/>
    <property type="project" value="InterPro"/>
</dbReference>
<dbReference type="InterPro" id="IPR014043">
    <property type="entry name" value="Acyl_transferase_dom"/>
</dbReference>
<dbReference type="Gene3D" id="3.40.366.10">
    <property type="entry name" value="Malonyl-Coenzyme A Acyl Carrier Protein, domain 2"/>
    <property type="match status" value="1"/>
</dbReference>
<dbReference type="SUPFAM" id="SSF52151">
    <property type="entry name" value="FabD/lysophospholipase-like"/>
    <property type="match status" value="1"/>
</dbReference>
<dbReference type="CDD" id="cd00833">
    <property type="entry name" value="PKS"/>
    <property type="match status" value="1"/>
</dbReference>
<feature type="domain" description="Carrier" evidence="6">
    <location>
        <begin position="921"/>
        <end position="999"/>
    </location>
</feature>
<dbReference type="PROSITE" id="PS50075">
    <property type="entry name" value="CARRIER"/>
    <property type="match status" value="1"/>
</dbReference>
<dbReference type="InterPro" id="IPR001227">
    <property type="entry name" value="Ac_transferase_dom_sf"/>
</dbReference>
<protein>
    <submittedName>
        <fullName evidence="8">Type-I PKS</fullName>
    </submittedName>
</protein>
<dbReference type="InterPro" id="IPR009081">
    <property type="entry name" value="PP-bd_ACP"/>
</dbReference>
<dbReference type="GO" id="GO:0005886">
    <property type="term" value="C:plasma membrane"/>
    <property type="evidence" value="ECO:0007669"/>
    <property type="project" value="TreeGrafter"/>
</dbReference>
<dbReference type="Pfam" id="PF00698">
    <property type="entry name" value="Acyl_transf_1"/>
    <property type="match status" value="1"/>
</dbReference>
<dbReference type="HOGENOM" id="CLU_000022_16_6_11"/>
<dbReference type="RefSeq" id="WP_035868725.1">
    <property type="nucleotide sequence ID" value="NZ_KK853997.1"/>
</dbReference>
<feature type="domain" description="Ketosynthase family 3 (KS3)" evidence="7">
    <location>
        <begin position="6"/>
        <end position="439"/>
    </location>
</feature>
<dbReference type="InterPro" id="IPR050091">
    <property type="entry name" value="PKS_NRPS_Biosynth_Enz"/>
</dbReference>
<dbReference type="SUPFAM" id="SSF53901">
    <property type="entry name" value="Thiolase-like"/>
    <property type="match status" value="1"/>
</dbReference>
<dbReference type="InterPro" id="IPR018201">
    <property type="entry name" value="Ketoacyl_synth_AS"/>
</dbReference>
<dbReference type="InterPro" id="IPR032821">
    <property type="entry name" value="PKS_assoc"/>
</dbReference>
<dbReference type="EMBL" id="JNBY01000141">
    <property type="protein sequence ID" value="KDN81497.1"/>
    <property type="molecule type" value="Genomic_DNA"/>
</dbReference>
<evidence type="ECO:0000313" key="9">
    <source>
        <dbReference type="Proteomes" id="UP000027178"/>
    </source>
</evidence>
<comment type="caution">
    <text evidence="8">The sequence shown here is derived from an EMBL/GenBank/DDBJ whole genome shotgun (WGS) entry which is preliminary data.</text>
</comment>
<evidence type="ECO:0000313" key="8">
    <source>
        <dbReference type="EMBL" id="KDN81497.1"/>
    </source>
</evidence>
<keyword evidence="2" id="KW-0597">Phosphoprotein</keyword>
<organism evidence="8 9">
    <name type="scientific">Kitasatospora cheerisanensis KCTC 2395</name>
    <dbReference type="NCBI Taxonomy" id="1348663"/>
    <lineage>
        <taxon>Bacteria</taxon>
        <taxon>Bacillati</taxon>
        <taxon>Actinomycetota</taxon>
        <taxon>Actinomycetes</taxon>
        <taxon>Kitasatosporales</taxon>
        <taxon>Streptomycetaceae</taxon>
        <taxon>Kitasatospora</taxon>
    </lineage>
</organism>
<dbReference type="InterPro" id="IPR016035">
    <property type="entry name" value="Acyl_Trfase/lysoPLipase"/>
</dbReference>
<keyword evidence="9" id="KW-1185">Reference proteome</keyword>
<dbReference type="PATRIC" id="fig|1348663.4.peg.6517"/>
<evidence type="ECO:0000256" key="1">
    <source>
        <dbReference type="ARBA" id="ARBA00022450"/>
    </source>
</evidence>
<evidence type="ECO:0000259" key="7">
    <source>
        <dbReference type="PROSITE" id="PS52004"/>
    </source>
</evidence>
<proteinExistence type="predicted"/>
<dbReference type="PROSITE" id="PS00012">
    <property type="entry name" value="PHOSPHOPANTETHEINE"/>
    <property type="match status" value="1"/>
</dbReference>
<dbReference type="AlphaFoldDB" id="A0A066YK04"/>
<evidence type="ECO:0000259" key="6">
    <source>
        <dbReference type="PROSITE" id="PS50075"/>
    </source>
</evidence>
<dbReference type="InterPro" id="IPR020806">
    <property type="entry name" value="PKS_PP-bd"/>
</dbReference>
<evidence type="ECO:0000256" key="2">
    <source>
        <dbReference type="ARBA" id="ARBA00022553"/>
    </source>
</evidence>
<dbReference type="InterPro" id="IPR016036">
    <property type="entry name" value="Malonyl_transacylase_ACP-bd"/>
</dbReference>
<dbReference type="InterPro" id="IPR020841">
    <property type="entry name" value="PKS_Beta-ketoAc_synthase_dom"/>
</dbReference>
<dbReference type="Gene3D" id="1.10.1200.10">
    <property type="entry name" value="ACP-like"/>
    <property type="match status" value="1"/>
</dbReference>
<dbReference type="SUPFAM" id="SSF47336">
    <property type="entry name" value="ACP-like"/>
    <property type="match status" value="1"/>
</dbReference>
<dbReference type="InterPro" id="IPR014030">
    <property type="entry name" value="Ketoacyl_synth_N"/>
</dbReference>
<reference evidence="8 9" key="1">
    <citation type="submission" date="2014-05" db="EMBL/GenBank/DDBJ databases">
        <title>Draft Genome Sequence of Kitasatospora cheerisanensis KCTC 2395.</title>
        <authorList>
            <person name="Nam D.H."/>
        </authorList>
    </citation>
    <scope>NUCLEOTIDE SEQUENCE [LARGE SCALE GENOMIC DNA]</scope>
    <source>
        <strain evidence="8 9">KCTC 2395</strain>
    </source>
</reference>
<evidence type="ECO:0000256" key="4">
    <source>
        <dbReference type="ARBA" id="ARBA00023194"/>
    </source>
</evidence>
<dbReference type="SMART" id="SM00827">
    <property type="entry name" value="PKS_AT"/>
    <property type="match status" value="1"/>
</dbReference>
<dbReference type="SMART" id="SM00825">
    <property type="entry name" value="PKS_KS"/>
    <property type="match status" value="1"/>
</dbReference>
<dbReference type="GO" id="GO:0004315">
    <property type="term" value="F:3-oxoacyl-[acyl-carrier-protein] synthase activity"/>
    <property type="evidence" value="ECO:0007669"/>
    <property type="project" value="InterPro"/>
</dbReference>
<dbReference type="PROSITE" id="PS52004">
    <property type="entry name" value="KS3_2"/>
    <property type="match status" value="1"/>
</dbReference>